<keyword evidence="1" id="KW-0812">Transmembrane</keyword>
<keyword evidence="3" id="KW-1185">Reference proteome</keyword>
<dbReference type="Proteomes" id="UP000293142">
    <property type="component" value="Unassembled WGS sequence"/>
</dbReference>
<comment type="caution">
    <text evidence="2">The sequence shown here is derived from an EMBL/GenBank/DDBJ whole genome shotgun (WGS) entry which is preliminary data.</text>
</comment>
<sequence>MVIATFVYLLIALYEWRFLASHRRKKRTYWITACFIVFAYIYTLAVILAKHFPGPNRLLELVFGT</sequence>
<dbReference type="AlphaFoldDB" id="A0A4Q9DM69"/>
<evidence type="ECO:0000313" key="2">
    <source>
        <dbReference type="EMBL" id="TBL75698.1"/>
    </source>
</evidence>
<organism evidence="2 3">
    <name type="scientific">Paenibacillus thalictri</name>
    <dbReference type="NCBI Taxonomy" id="2527873"/>
    <lineage>
        <taxon>Bacteria</taxon>
        <taxon>Bacillati</taxon>
        <taxon>Bacillota</taxon>
        <taxon>Bacilli</taxon>
        <taxon>Bacillales</taxon>
        <taxon>Paenibacillaceae</taxon>
        <taxon>Paenibacillus</taxon>
    </lineage>
</organism>
<evidence type="ECO:0000256" key="1">
    <source>
        <dbReference type="SAM" id="Phobius"/>
    </source>
</evidence>
<keyword evidence="1" id="KW-0472">Membrane</keyword>
<dbReference type="OrthoDB" id="2665102at2"/>
<accession>A0A4Q9DM69</accession>
<proteinExistence type="predicted"/>
<feature type="transmembrane region" description="Helical" evidence="1">
    <location>
        <begin position="30"/>
        <end position="49"/>
    </location>
</feature>
<dbReference type="EMBL" id="SIRE01000016">
    <property type="protein sequence ID" value="TBL75698.1"/>
    <property type="molecule type" value="Genomic_DNA"/>
</dbReference>
<name>A0A4Q9DM69_9BACL</name>
<evidence type="ECO:0000313" key="3">
    <source>
        <dbReference type="Proteomes" id="UP000293142"/>
    </source>
</evidence>
<dbReference type="RefSeq" id="WP_131015609.1">
    <property type="nucleotide sequence ID" value="NZ_SIRE01000016.1"/>
</dbReference>
<protein>
    <submittedName>
        <fullName evidence="2">Uncharacterized protein</fullName>
    </submittedName>
</protein>
<gene>
    <name evidence="2" type="ORF">EYB31_22150</name>
</gene>
<keyword evidence="1" id="KW-1133">Transmembrane helix</keyword>
<reference evidence="2 3" key="1">
    <citation type="submission" date="2019-02" db="EMBL/GenBank/DDBJ databases">
        <title>Paenibacillus sp. nov., isolated from surface-sterilized tissue of Thalictrum simplex L.</title>
        <authorList>
            <person name="Tuo L."/>
        </authorList>
    </citation>
    <scope>NUCLEOTIDE SEQUENCE [LARGE SCALE GENOMIC DNA]</scope>
    <source>
        <strain evidence="2 3">N2SHLJ1</strain>
    </source>
</reference>